<name>A0ABQ5YHH6_9NEIS</name>
<reference evidence="3" key="1">
    <citation type="journal article" date="2019" name="Int. J. Syst. Evol. Microbiol.">
        <title>The Global Catalogue of Microorganisms (GCM) 10K type strain sequencing project: providing services to taxonomists for standard genome sequencing and annotation.</title>
        <authorList>
            <consortium name="The Broad Institute Genomics Platform"/>
            <consortium name="The Broad Institute Genome Sequencing Center for Infectious Disease"/>
            <person name="Wu L."/>
            <person name="Ma J."/>
        </authorList>
    </citation>
    <scope>NUCLEOTIDE SEQUENCE [LARGE SCALE GENOMIC DNA]</scope>
    <source>
        <strain evidence="3">NBRC 110044</strain>
    </source>
</reference>
<comment type="caution">
    <text evidence="2">The sequence shown here is derived from an EMBL/GenBank/DDBJ whole genome shotgun (WGS) entry which is preliminary data.</text>
</comment>
<proteinExistence type="predicted"/>
<keyword evidence="3" id="KW-1185">Reference proteome</keyword>
<accession>A0ABQ5YHH6</accession>
<dbReference type="EMBL" id="BSOG01000002">
    <property type="protein sequence ID" value="GLR13458.1"/>
    <property type="molecule type" value="Genomic_DNA"/>
</dbReference>
<evidence type="ECO:0008006" key="4">
    <source>
        <dbReference type="Google" id="ProtNLM"/>
    </source>
</evidence>
<organism evidence="2 3">
    <name type="scientific">Chitinimonas prasina</name>
    <dbReference type="NCBI Taxonomy" id="1434937"/>
    <lineage>
        <taxon>Bacteria</taxon>
        <taxon>Pseudomonadati</taxon>
        <taxon>Pseudomonadota</taxon>
        <taxon>Betaproteobacteria</taxon>
        <taxon>Neisseriales</taxon>
        <taxon>Chitinibacteraceae</taxon>
        <taxon>Chitinimonas</taxon>
    </lineage>
</organism>
<evidence type="ECO:0000313" key="3">
    <source>
        <dbReference type="Proteomes" id="UP001156706"/>
    </source>
</evidence>
<feature type="signal peptide" evidence="1">
    <location>
        <begin position="1"/>
        <end position="17"/>
    </location>
</feature>
<sequence>MRQLILLTLLCSLTTFAAEPAPGLQDDAAGQALLSERIARAYVWRGLEAENAEARRQQQAATAQFERKLAKLRAGSQEHAELADDYALLAQLWADYQTLTQAPATREGAARLAELSEELAWIARKASDRLAQPTGNKPQPNRIAGDIATLSQRLAKTYLLQAYGLKVAFLQRDLIESRAAFLQLSQQLKARPDNTPALKAKLALMDSQWFFFQQAIDELAKRNTDPQLRRNVITTSDRIYEVALDLAAHYQRRGQD</sequence>
<gene>
    <name evidence="2" type="ORF">GCM10007907_22480</name>
</gene>
<evidence type="ECO:0000256" key="1">
    <source>
        <dbReference type="SAM" id="SignalP"/>
    </source>
</evidence>
<keyword evidence="1" id="KW-0732">Signal</keyword>
<evidence type="ECO:0000313" key="2">
    <source>
        <dbReference type="EMBL" id="GLR13458.1"/>
    </source>
</evidence>
<dbReference type="Proteomes" id="UP001156706">
    <property type="component" value="Unassembled WGS sequence"/>
</dbReference>
<feature type="chain" id="PRO_5046850614" description="Type IV pili methyl-accepting chemotaxis transducer N-term" evidence="1">
    <location>
        <begin position="18"/>
        <end position="256"/>
    </location>
</feature>
<protein>
    <recommendedName>
        <fullName evidence="4">Type IV pili methyl-accepting chemotaxis transducer N-term</fullName>
    </recommendedName>
</protein>
<dbReference type="RefSeq" id="WP_284196559.1">
    <property type="nucleotide sequence ID" value="NZ_BSOG01000002.1"/>
</dbReference>